<name>A0ABW3X623_9ACTN</name>
<dbReference type="InterPro" id="IPR011053">
    <property type="entry name" value="Single_hybrid_motif"/>
</dbReference>
<organism evidence="10 11">
    <name type="scientific">Streptomyces kaempferi</name>
    <dbReference type="NCBI Taxonomy" id="333725"/>
    <lineage>
        <taxon>Bacteria</taxon>
        <taxon>Bacillati</taxon>
        <taxon>Actinomycetota</taxon>
        <taxon>Actinomycetes</taxon>
        <taxon>Kitasatosporales</taxon>
        <taxon>Streptomycetaceae</taxon>
        <taxon>Streptomyces</taxon>
    </lineage>
</organism>
<keyword evidence="11" id="KW-1185">Reference proteome</keyword>
<dbReference type="InterPro" id="IPR004167">
    <property type="entry name" value="PSBD"/>
</dbReference>
<feature type="domain" description="Peripheral subunit-binding (PSBD)" evidence="9">
    <location>
        <begin position="193"/>
        <end position="230"/>
    </location>
</feature>
<sequence>MAQVLEFKLPDLGEGLTEAEIVRWLVEVGDVVAVDQPVVEVETAKAMVEVPCPYGGVVTARFGEEGTELPVGSPLLTVAVGGDAPASGGADEGSGNVLVGYGTGAPPARRRRVRTSPVASVRPAGGALSNGGSTAAARGADGTSGPLGTGRGSGARTAAPDRTDARGLTDGRGPTDARGRGNAGARATGPVPVISPLVRRIARENGLDLRELTGSGPDGLILRADVEHASRSAEGITRQPETLAVPRTPGTTPAAAADGTRVPLRGIRGAVADKLSRSRHEIPDATCWVDADATELLVARAAMNAAGGPKISLLALLARICTAALARHPELNSTVDMEAREIVRLGHVHLGFAAQTERGLVVPVVRDAHTRDAQSLSAEFARLTEAARTGTLTPGDLTGGTFTLNNYGVFGVDGSTPIINHPEAAMLGVGRIIPKPWVHQGELAVRQVVQLSLTFDHRVCDGGTAGGFLRYVADCVEQPAVLLRSL</sequence>
<evidence type="ECO:0000256" key="7">
    <source>
        <dbReference type="SAM" id="MobiDB-lite"/>
    </source>
</evidence>
<dbReference type="Pfam" id="PF02817">
    <property type="entry name" value="E3_binding"/>
    <property type="match status" value="1"/>
</dbReference>
<proteinExistence type="inferred from homology"/>
<feature type="compositionally biased region" description="Basic and acidic residues" evidence="7">
    <location>
        <begin position="159"/>
        <end position="179"/>
    </location>
</feature>
<evidence type="ECO:0000313" key="10">
    <source>
        <dbReference type="EMBL" id="MFD1304240.1"/>
    </source>
</evidence>
<dbReference type="Pfam" id="PF00364">
    <property type="entry name" value="Biotin_lipoyl"/>
    <property type="match status" value="1"/>
</dbReference>
<comment type="similarity">
    <text evidence="2 6">Belongs to the 2-oxoacid dehydrogenase family.</text>
</comment>
<dbReference type="PROSITE" id="PS51826">
    <property type="entry name" value="PSBD"/>
    <property type="match status" value="1"/>
</dbReference>
<evidence type="ECO:0000256" key="4">
    <source>
        <dbReference type="ARBA" id="ARBA00022823"/>
    </source>
</evidence>
<keyword evidence="3 6" id="KW-0808">Transferase</keyword>
<evidence type="ECO:0000259" key="8">
    <source>
        <dbReference type="PROSITE" id="PS50968"/>
    </source>
</evidence>
<dbReference type="InterPro" id="IPR050743">
    <property type="entry name" value="2-oxoacid_DH_E2_comp"/>
</dbReference>
<feature type="domain" description="Lipoyl-binding" evidence="8">
    <location>
        <begin position="4"/>
        <end position="79"/>
    </location>
</feature>
<feature type="region of interest" description="Disordered" evidence="7">
    <location>
        <begin position="85"/>
        <end position="190"/>
    </location>
</feature>
<dbReference type="Pfam" id="PF00198">
    <property type="entry name" value="2-oxoacid_dh"/>
    <property type="match status" value="1"/>
</dbReference>
<reference evidence="11" key="1">
    <citation type="journal article" date="2019" name="Int. J. Syst. Evol. Microbiol.">
        <title>The Global Catalogue of Microorganisms (GCM) 10K type strain sequencing project: providing services to taxonomists for standard genome sequencing and annotation.</title>
        <authorList>
            <consortium name="The Broad Institute Genomics Platform"/>
            <consortium name="The Broad Institute Genome Sequencing Center for Infectious Disease"/>
            <person name="Wu L."/>
            <person name="Ma J."/>
        </authorList>
    </citation>
    <scope>NUCLEOTIDE SEQUENCE [LARGE SCALE GENOMIC DNA]</scope>
    <source>
        <strain evidence="11">CGMCC 4.7020</strain>
    </source>
</reference>
<dbReference type="Gene3D" id="2.40.50.100">
    <property type="match status" value="1"/>
</dbReference>
<dbReference type="SUPFAM" id="SSF47005">
    <property type="entry name" value="Peripheral subunit-binding domain of 2-oxo acid dehydrogenase complex"/>
    <property type="match status" value="1"/>
</dbReference>
<dbReference type="RefSeq" id="WP_381233408.1">
    <property type="nucleotide sequence ID" value="NZ_JBHSKH010000011.1"/>
</dbReference>
<dbReference type="CDD" id="cd06849">
    <property type="entry name" value="lipoyl_domain"/>
    <property type="match status" value="1"/>
</dbReference>
<dbReference type="Proteomes" id="UP001597058">
    <property type="component" value="Unassembled WGS sequence"/>
</dbReference>
<dbReference type="InterPro" id="IPR036625">
    <property type="entry name" value="E3-bd_dom_sf"/>
</dbReference>
<evidence type="ECO:0000256" key="6">
    <source>
        <dbReference type="RuleBase" id="RU003423"/>
    </source>
</evidence>
<dbReference type="SUPFAM" id="SSF52777">
    <property type="entry name" value="CoA-dependent acyltransferases"/>
    <property type="match status" value="1"/>
</dbReference>
<evidence type="ECO:0000256" key="3">
    <source>
        <dbReference type="ARBA" id="ARBA00022679"/>
    </source>
</evidence>
<dbReference type="PANTHER" id="PTHR43178:SF5">
    <property type="entry name" value="LIPOAMIDE ACYLTRANSFERASE COMPONENT OF BRANCHED-CHAIN ALPHA-KETO ACID DEHYDROGENASE COMPLEX, MITOCHONDRIAL"/>
    <property type="match status" value="1"/>
</dbReference>
<dbReference type="EC" id="2.3.1.-" evidence="6"/>
<protein>
    <recommendedName>
        <fullName evidence="6">Dihydrolipoamide acetyltransferase component of pyruvate dehydrogenase complex</fullName>
        <ecNumber evidence="6">2.3.1.-</ecNumber>
    </recommendedName>
</protein>
<comment type="caution">
    <text evidence="10">The sequence shown here is derived from an EMBL/GenBank/DDBJ whole genome shotgun (WGS) entry which is preliminary data.</text>
</comment>
<accession>A0ABW3X623</accession>
<evidence type="ECO:0000259" key="9">
    <source>
        <dbReference type="PROSITE" id="PS51826"/>
    </source>
</evidence>
<keyword evidence="5 6" id="KW-0012">Acyltransferase</keyword>
<dbReference type="SUPFAM" id="SSF51230">
    <property type="entry name" value="Single hybrid motif"/>
    <property type="match status" value="1"/>
</dbReference>
<dbReference type="InterPro" id="IPR023213">
    <property type="entry name" value="CAT-like_dom_sf"/>
</dbReference>
<dbReference type="GO" id="GO:0016746">
    <property type="term" value="F:acyltransferase activity"/>
    <property type="evidence" value="ECO:0007669"/>
    <property type="project" value="UniProtKB-KW"/>
</dbReference>
<evidence type="ECO:0000256" key="2">
    <source>
        <dbReference type="ARBA" id="ARBA00007317"/>
    </source>
</evidence>
<dbReference type="InterPro" id="IPR001078">
    <property type="entry name" value="2-oxoacid_DH_actylTfrase"/>
</dbReference>
<dbReference type="EMBL" id="JBHTMM010000001">
    <property type="protein sequence ID" value="MFD1304240.1"/>
    <property type="molecule type" value="Genomic_DNA"/>
</dbReference>
<evidence type="ECO:0000256" key="5">
    <source>
        <dbReference type="ARBA" id="ARBA00023315"/>
    </source>
</evidence>
<evidence type="ECO:0000313" key="11">
    <source>
        <dbReference type="Proteomes" id="UP001597058"/>
    </source>
</evidence>
<dbReference type="PROSITE" id="PS50968">
    <property type="entry name" value="BIOTINYL_LIPOYL"/>
    <property type="match status" value="1"/>
</dbReference>
<evidence type="ECO:0000256" key="1">
    <source>
        <dbReference type="ARBA" id="ARBA00001938"/>
    </source>
</evidence>
<dbReference type="PANTHER" id="PTHR43178">
    <property type="entry name" value="DIHYDROLIPOAMIDE ACETYLTRANSFERASE COMPONENT OF PYRUVATE DEHYDROGENASE COMPLEX"/>
    <property type="match status" value="1"/>
</dbReference>
<keyword evidence="4 6" id="KW-0450">Lipoyl</keyword>
<comment type="cofactor">
    <cofactor evidence="1 6">
        <name>(R)-lipoate</name>
        <dbReference type="ChEBI" id="CHEBI:83088"/>
    </cofactor>
</comment>
<dbReference type="Gene3D" id="3.30.559.10">
    <property type="entry name" value="Chloramphenicol acetyltransferase-like domain"/>
    <property type="match status" value="1"/>
</dbReference>
<gene>
    <name evidence="10" type="ORF">ACFQ5X_00080</name>
</gene>
<dbReference type="Gene3D" id="4.10.320.10">
    <property type="entry name" value="E3-binding domain"/>
    <property type="match status" value="1"/>
</dbReference>
<dbReference type="InterPro" id="IPR000089">
    <property type="entry name" value="Biotin_lipoyl"/>
</dbReference>